<dbReference type="Proteomes" id="UP000218263">
    <property type="component" value="Chromosome"/>
</dbReference>
<dbReference type="EMBL" id="AP017313">
    <property type="protein sequence ID" value="BAU54041.1"/>
    <property type="molecule type" value="Genomic_DNA"/>
</dbReference>
<feature type="domain" description="Glycosyl hydrolase family 31 C-terminal" evidence="6">
    <location>
        <begin position="627"/>
        <end position="713"/>
    </location>
</feature>
<dbReference type="InterPro" id="IPR048395">
    <property type="entry name" value="Glyco_hydro_31_C"/>
</dbReference>
<gene>
    <name evidence="7" type="primary">yicI_5</name>
    <name evidence="7" type="ORF">MgSA37_02212</name>
</gene>
<feature type="domain" description="Glycoside hydrolase family 31 TIM barrel" evidence="3">
    <location>
        <begin position="291"/>
        <end position="618"/>
    </location>
</feature>
<dbReference type="InterPro" id="IPR017853">
    <property type="entry name" value="GH"/>
</dbReference>
<keyword evidence="2 7" id="KW-0378">Hydrolase</keyword>
<dbReference type="SUPFAM" id="SSF51445">
    <property type="entry name" value="(Trans)glycosidases"/>
    <property type="match status" value="1"/>
</dbReference>
<dbReference type="OrthoDB" id="176168at2"/>
<dbReference type="Gene3D" id="3.20.20.80">
    <property type="entry name" value="Glycosidases"/>
    <property type="match status" value="1"/>
</dbReference>
<dbReference type="GO" id="GO:0061634">
    <property type="term" value="F:alpha-D-xyloside xylohydrolase"/>
    <property type="evidence" value="ECO:0007669"/>
    <property type="project" value="UniProtKB-EC"/>
</dbReference>
<dbReference type="PANTHER" id="PTHR43863:SF2">
    <property type="entry name" value="MALTASE-GLUCOAMYLASE"/>
    <property type="match status" value="1"/>
</dbReference>
<evidence type="ECO:0000313" key="8">
    <source>
        <dbReference type="Proteomes" id="UP000218263"/>
    </source>
</evidence>
<dbReference type="CDD" id="cd14752">
    <property type="entry name" value="GH31_N"/>
    <property type="match status" value="1"/>
</dbReference>
<dbReference type="GO" id="GO:0030246">
    <property type="term" value="F:carbohydrate binding"/>
    <property type="evidence" value="ECO:0007669"/>
    <property type="project" value="InterPro"/>
</dbReference>
<dbReference type="SUPFAM" id="SSF74650">
    <property type="entry name" value="Galactose mutarotase-like"/>
    <property type="match status" value="1"/>
</dbReference>
<dbReference type="EC" id="3.2.1.177" evidence="7"/>
<feature type="domain" description="DUF5110" evidence="5">
    <location>
        <begin position="730"/>
        <end position="797"/>
    </location>
</feature>
<evidence type="ECO:0000256" key="1">
    <source>
        <dbReference type="ARBA" id="ARBA00007806"/>
    </source>
</evidence>
<dbReference type="PANTHER" id="PTHR43863">
    <property type="entry name" value="HYDROLASE, PUTATIVE (AFU_ORTHOLOGUE AFUA_1G03140)-RELATED"/>
    <property type="match status" value="1"/>
</dbReference>
<keyword evidence="2 7" id="KW-0326">Glycosidase</keyword>
<dbReference type="InterPro" id="IPR025887">
    <property type="entry name" value="Glyco_hydro_31_N_dom"/>
</dbReference>
<comment type="similarity">
    <text evidence="1 2">Belongs to the glycosyl hydrolase 31 family.</text>
</comment>
<dbReference type="InterPro" id="IPR011013">
    <property type="entry name" value="Gal_mutarotase_sf_dom"/>
</dbReference>
<dbReference type="Gene3D" id="2.60.40.1180">
    <property type="entry name" value="Golgi alpha-mannosidase II"/>
    <property type="match status" value="2"/>
</dbReference>
<dbReference type="InterPro" id="IPR013780">
    <property type="entry name" value="Glyco_hydro_b"/>
</dbReference>
<dbReference type="Pfam" id="PF17137">
    <property type="entry name" value="DUF5110"/>
    <property type="match status" value="1"/>
</dbReference>
<feature type="domain" description="Glycoside hydrolase family 31 N-terminal" evidence="4">
    <location>
        <begin position="87"/>
        <end position="246"/>
    </location>
</feature>
<evidence type="ECO:0000259" key="3">
    <source>
        <dbReference type="Pfam" id="PF01055"/>
    </source>
</evidence>
<reference evidence="7 8" key="1">
    <citation type="submission" date="2015-12" db="EMBL/GenBank/DDBJ databases">
        <title>Genome sequence of Mucilaginibacter gotjawali.</title>
        <authorList>
            <person name="Lee J.S."/>
            <person name="Lee K.C."/>
            <person name="Kim K.K."/>
            <person name="Lee B.W."/>
        </authorList>
    </citation>
    <scope>NUCLEOTIDE SEQUENCE [LARGE SCALE GENOMIC DNA]</scope>
    <source>
        <strain evidence="7 8">SA3-7</strain>
    </source>
</reference>
<evidence type="ECO:0000313" key="7">
    <source>
        <dbReference type="EMBL" id="BAU54041.1"/>
    </source>
</evidence>
<dbReference type="Gene3D" id="2.60.40.1760">
    <property type="entry name" value="glycosyl hydrolase (family 31)"/>
    <property type="match status" value="1"/>
</dbReference>
<dbReference type="KEGG" id="mgot:MgSA37_02212"/>
<dbReference type="Pfam" id="PF21365">
    <property type="entry name" value="Glyco_hydro_31_3rd"/>
    <property type="match status" value="1"/>
</dbReference>
<dbReference type="AlphaFoldDB" id="A0A120MXW9"/>
<protein>
    <submittedName>
        <fullName evidence="7">Alpha-xylosidase</fullName>
        <ecNumber evidence="7">3.2.1.177</ecNumber>
    </submittedName>
</protein>
<dbReference type="Pfam" id="PF13802">
    <property type="entry name" value="Gal_mutarotas_2"/>
    <property type="match status" value="1"/>
</dbReference>
<sequence>MIVIQPPVMKIIFMNQPSAGIKKKMTNKLNKPVFMVNNKLTFRYGLSKILTAVLLLLIINTTAAMASVISYKKEANGLLLKLDKGLMKVTVCKDDIIEVKYTIFDSFTTRPSLIVNAKWGLPVFKVSENKNQVTIITSKLKVVINKATNNVSYEDVYGKELTSEDNKSITPAAIAGISTWNISSQFNSPKDEALFGLGCHPTDTGSINYKGRNQDLAIKYLTGAVPVLLSTRGYGLMWDNYSASNFYGAEAGNTKFKYVSESGRQVDYYFFYGPGFDQIINLYRTATGKAPMFAKWAFGLFQSQDRYMSQDEILSVKDNYRNNYIPVDVIVQDWYYWDPYPIGSHVMNPARYPDPKKLIDELHKSNIHGMISIWPLFGKGTKDFDTVQKMGGLTSITWDNIVTHTFDSYYDAHNPKARELYWDMARDSLIKRYGWDAWWVDQCEPDNGALLDERRKSDFWTGKGIDYFNTYSLEHSTGIYQGWRRDIPNKRAFFLLRQSFAGEQRNAAALWSSDISCTFEAFKSQVPQGINACSSGIPYWTSDIGGYHYNWKVPDWSKPDFRELFTRWFQFGAFCPIMRIHGKGERAIFSKNWDEGTRSILLKYDKLRYRLLPYIYSLAAKTTLDSYTMMRSLAFDFRNDTNVYKIPDQYMFGPAFLVNPVTEKGATGRNVYLPKSIAWYDFWTGEKVSGGKTIDAAAPIDKMPLYIKAGSIIPMGPDVEYATQKTNRVIELRIYPGADGKFTFYEDENDNYNYEKGQYATFTLTWNDQQKKLSISGTKGTFPGMLKQRTFNIVVVNGKHGSGSVATTNIDETVSYKGKATVVKLW</sequence>
<dbReference type="InterPro" id="IPR051816">
    <property type="entry name" value="Glycosyl_Hydrolase_31"/>
</dbReference>
<name>A0A120MXW9_9SPHI</name>
<dbReference type="GO" id="GO:0005975">
    <property type="term" value="P:carbohydrate metabolic process"/>
    <property type="evidence" value="ECO:0007669"/>
    <property type="project" value="InterPro"/>
</dbReference>
<keyword evidence="8" id="KW-1185">Reference proteome</keyword>
<dbReference type="InterPro" id="IPR033403">
    <property type="entry name" value="DUF5110"/>
</dbReference>
<organism evidence="7 8">
    <name type="scientific">Mucilaginibacter gotjawali</name>
    <dbReference type="NCBI Taxonomy" id="1550579"/>
    <lineage>
        <taxon>Bacteria</taxon>
        <taxon>Pseudomonadati</taxon>
        <taxon>Bacteroidota</taxon>
        <taxon>Sphingobacteriia</taxon>
        <taxon>Sphingobacteriales</taxon>
        <taxon>Sphingobacteriaceae</taxon>
        <taxon>Mucilaginibacter</taxon>
    </lineage>
</organism>
<dbReference type="Pfam" id="PF01055">
    <property type="entry name" value="Glyco_hydro_31_2nd"/>
    <property type="match status" value="1"/>
</dbReference>
<dbReference type="SUPFAM" id="SSF51011">
    <property type="entry name" value="Glycosyl hydrolase domain"/>
    <property type="match status" value="1"/>
</dbReference>
<dbReference type="InterPro" id="IPR000322">
    <property type="entry name" value="Glyco_hydro_31_TIM"/>
</dbReference>
<evidence type="ECO:0000259" key="5">
    <source>
        <dbReference type="Pfam" id="PF17137"/>
    </source>
</evidence>
<dbReference type="CDD" id="cd06591">
    <property type="entry name" value="GH31_xylosidase_XylS"/>
    <property type="match status" value="1"/>
</dbReference>
<evidence type="ECO:0000259" key="4">
    <source>
        <dbReference type="Pfam" id="PF13802"/>
    </source>
</evidence>
<proteinExistence type="inferred from homology"/>
<evidence type="ECO:0000259" key="6">
    <source>
        <dbReference type="Pfam" id="PF21365"/>
    </source>
</evidence>
<accession>A0A120MXW9</accession>
<evidence type="ECO:0000256" key="2">
    <source>
        <dbReference type="RuleBase" id="RU361185"/>
    </source>
</evidence>